<keyword evidence="1" id="KW-0472">Membrane</keyword>
<name>A0AAV1N1R9_SCOSC</name>
<evidence type="ECO:0000313" key="4">
    <source>
        <dbReference type="Proteomes" id="UP001314229"/>
    </source>
</evidence>
<evidence type="ECO:0000313" key="3">
    <source>
        <dbReference type="EMBL" id="CAK6952519.1"/>
    </source>
</evidence>
<dbReference type="AlphaFoldDB" id="A0AAV1N1R9"/>
<accession>A0AAV1N1R9</accession>
<organism evidence="3 4">
    <name type="scientific">Scomber scombrus</name>
    <name type="common">Atlantic mackerel</name>
    <name type="synonym">Scomber vernalis</name>
    <dbReference type="NCBI Taxonomy" id="13677"/>
    <lineage>
        <taxon>Eukaryota</taxon>
        <taxon>Metazoa</taxon>
        <taxon>Chordata</taxon>
        <taxon>Craniata</taxon>
        <taxon>Vertebrata</taxon>
        <taxon>Euteleostomi</taxon>
        <taxon>Actinopterygii</taxon>
        <taxon>Neopterygii</taxon>
        <taxon>Teleostei</taxon>
        <taxon>Neoteleostei</taxon>
        <taxon>Acanthomorphata</taxon>
        <taxon>Pelagiaria</taxon>
        <taxon>Scombriformes</taxon>
        <taxon>Scombridae</taxon>
        <taxon>Scomber</taxon>
    </lineage>
</organism>
<dbReference type="InterPro" id="IPR001368">
    <property type="entry name" value="TNFR/NGFR_Cys_rich_reg"/>
</dbReference>
<sequence>MADAVISVPQEGFFSHTYNIFDRCEECRSCKQDYAEKCTATTNANCSCRSGFLCSNNMCSKCEENKCVTGEKPLRTGLIEYSYQCKPACPEKEYYDAKMDICKPWSQCNVLGLGEKFPGNKTHNSICFRNDGGFLQVTLGIGFVLLSLTLLMLVSYTCMKVLRKHKAKDNPIDIVTVSTNTCDFHLSKEESGLQLFIQDESKDINSMAPLLLERVKTI</sequence>
<keyword evidence="1" id="KW-1133">Transmembrane helix</keyword>
<evidence type="ECO:0000256" key="1">
    <source>
        <dbReference type="SAM" id="Phobius"/>
    </source>
</evidence>
<dbReference type="PANTHER" id="PTHR47388">
    <property type="entry name" value="TUMOR NECROSIS FACTOR RECEPTOR SUPERFAMILY MEMBER 18"/>
    <property type="match status" value="1"/>
</dbReference>
<reference evidence="3 4" key="1">
    <citation type="submission" date="2024-01" db="EMBL/GenBank/DDBJ databases">
        <authorList>
            <person name="Alioto T."/>
            <person name="Alioto T."/>
            <person name="Gomez Garrido J."/>
        </authorList>
    </citation>
    <scope>NUCLEOTIDE SEQUENCE [LARGE SCALE GENOMIC DNA]</scope>
</reference>
<comment type="caution">
    <text evidence="3">The sequence shown here is derived from an EMBL/GenBank/DDBJ whole genome shotgun (WGS) entry which is preliminary data.</text>
</comment>
<feature type="domain" description="TNFR-Cys" evidence="2">
    <location>
        <begin position="10"/>
        <end position="46"/>
    </location>
</feature>
<dbReference type="PANTHER" id="PTHR47388:SF1">
    <property type="entry name" value="TUMOR NECROSIS FACTOR RECEPTOR SUPERFAMILY MEMBER 18"/>
    <property type="match status" value="1"/>
</dbReference>
<dbReference type="Proteomes" id="UP001314229">
    <property type="component" value="Unassembled WGS sequence"/>
</dbReference>
<protein>
    <submittedName>
        <fullName evidence="3">Tumor necrosis factor receptor superfamily member 18</fullName>
    </submittedName>
</protein>
<gene>
    <name evidence="3" type="ORF">FSCOSCO3_A009394</name>
</gene>
<dbReference type="EMBL" id="CAWUFR010000010">
    <property type="protein sequence ID" value="CAK6952519.1"/>
    <property type="molecule type" value="Genomic_DNA"/>
</dbReference>
<feature type="domain" description="TNFR-Cys" evidence="2">
    <location>
        <begin position="89"/>
        <end position="127"/>
    </location>
</feature>
<keyword evidence="4" id="KW-1185">Reference proteome</keyword>
<keyword evidence="3" id="KW-0675">Receptor</keyword>
<dbReference type="InterPro" id="IPR053107">
    <property type="entry name" value="TNFRSF18"/>
</dbReference>
<dbReference type="Gene3D" id="2.10.50.10">
    <property type="entry name" value="Tumor Necrosis Factor Receptor, subunit A, domain 2"/>
    <property type="match status" value="1"/>
</dbReference>
<keyword evidence="1" id="KW-0812">Transmembrane</keyword>
<dbReference type="GO" id="GO:0045785">
    <property type="term" value="P:positive regulation of cell adhesion"/>
    <property type="evidence" value="ECO:0007669"/>
    <property type="project" value="TreeGrafter"/>
</dbReference>
<dbReference type="SMART" id="SM00208">
    <property type="entry name" value="TNFR"/>
    <property type="match status" value="2"/>
</dbReference>
<proteinExistence type="predicted"/>
<evidence type="ECO:0000259" key="2">
    <source>
        <dbReference type="SMART" id="SM00208"/>
    </source>
</evidence>
<feature type="transmembrane region" description="Helical" evidence="1">
    <location>
        <begin position="134"/>
        <end position="158"/>
    </location>
</feature>
<dbReference type="GO" id="GO:0009897">
    <property type="term" value="C:external side of plasma membrane"/>
    <property type="evidence" value="ECO:0007669"/>
    <property type="project" value="TreeGrafter"/>
</dbReference>